<dbReference type="Pfam" id="PF14325">
    <property type="entry name" value="DUF4383"/>
    <property type="match status" value="1"/>
</dbReference>
<keyword evidence="1" id="KW-0472">Membrane</keyword>
<proteinExistence type="predicted"/>
<protein>
    <submittedName>
        <fullName evidence="2">DUF4383 domain-containing protein</fullName>
    </submittedName>
</protein>
<keyword evidence="3" id="KW-1185">Reference proteome</keyword>
<keyword evidence="1" id="KW-1133">Transmembrane helix</keyword>
<gene>
    <name evidence="2" type="ORF">LWC34_51520</name>
</gene>
<evidence type="ECO:0000313" key="3">
    <source>
        <dbReference type="Proteomes" id="UP001521150"/>
    </source>
</evidence>
<feature type="transmembrane region" description="Helical" evidence="1">
    <location>
        <begin position="47"/>
        <end position="74"/>
    </location>
</feature>
<sequence>MSARTIIRLLVGAIGVFYCVLAVSGFASLSDDTNVGGGLRGGNDPDLLWGLFGVNTVLGFIHFLLGALTFITAFTADRSRLMPGTMAGAFGVLFVYDLISLLAIDGTDPLAINTADLWLHGITAVVLVLTLVPARRTQGDRRQRQSLRSG</sequence>
<evidence type="ECO:0000256" key="1">
    <source>
        <dbReference type="SAM" id="Phobius"/>
    </source>
</evidence>
<evidence type="ECO:0000313" key="2">
    <source>
        <dbReference type="EMBL" id="MCE7011184.1"/>
    </source>
</evidence>
<dbReference type="EMBL" id="JAJVCN010000004">
    <property type="protein sequence ID" value="MCE7011184.1"/>
    <property type="molecule type" value="Genomic_DNA"/>
</dbReference>
<comment type="caution">
    <text evidence="2">The sequence shown here is derived from an EMBL/GenBank/DDBJ whole genome shotgun (WGS) entry which is preliminary data.</text>
</comment>
<dbReference type="RefSeq" id="WP_233733555.1">
    <property type="nucleotide sequence ID" value="NZ_JAJVCN010000004.1"/>
</dbReference>
<dbReference type="Proteomes" id="UP001521150">
    <property type="component" value="Unassembled WGS sequence"/>
</dbReference>
<name>A0ABS8ZUC3_9PSEU</name>
<feature type="transmembrane region" description="Helical" evidence="1">
    <location>
        <begin position="86"/>
        <end position="105"/>
    </location>
</feature>
<accession>A0ABS8ZUC3</accession>
<feature type="transmembrane region" description="Helical" evidence="1">
    <location>
        <begin position="117"/>
        <end position="134"/>
    </location>
</feature>
<organism evidence="2 3">
    <name type="scientific">Kibdelosporangium philippinense</name>
    <dbReference type="NCBI Taxonomy" id="211113"/>
    <lineage>
        <taxon>Bacteria</taxon>
        <taxon>Bacillati</taxon>
        <taxon>Actinomycetota</taxon>
        <taxon>Actinomycetes</taxon>
        <taxon>Pseudonocardiales</taxon>
        <taxon>Pseudonocardiaceae</taxon>
        <taxon>Kibdelosporangium</taxon>
    </lineage>
</organism>
<feature type="transmembrane region" description="Helical" evidence="1">
    <location>
        <begin position="7"/>
        <end position="27"/>
    </location>
</feature>
<keyword evidence="1" id="KW-0812">Transmembrane</keyword>
<reference evidence="2 3" key="1">
    <citation type="submission" date="2021-12" db="EMBL/GenBank/DDBJ databases">
        <title>Genome sequence of Kibdelosporangium philippinense ATCC 49844.</title>
        <authorList>
            <person name="Fedorov E.A."/>
            <person name="Omeragic M."/>
            <person name="Shalygina K.F."/>
            <person name="Maclea K.S."/>
        </authorList>
    </citation>
    <scope>NUCLEOTIDE SEQUENCE [LARGE SCALE GENOMIC DNA]</scope>
    <source>
        <strain evidence="2 3">ATCC 49844</strain>
    </source>
</reference>